<sequence>MLNRAIIRQEVLVENNPRNNRKNIDKGENGFPISAEASHNTIRKVMEILLLRGKLYVITDNEGGIRLIRNKVENAKSPSDGINKVFIATMKNKLTIILLIIVLRPAICYQLAIEIKSPHLI</sequence>
<dbReference type="EMBL" id="QEFD01000180">
    <property type="protein sequence ID" value="PVU74810.1"/>
    <property type="molecule type" value="Genomic_DNA"/>
</dbReference>
<accession>A0A2T9X3Z6</accession>
<evidence type="ECO:0000313" key="2">
    <source>
        <dbReference type="EMBL" id="PVU74810.1"/>
    </source>
</evidence>
<dbReference type="AlphaFoldDB" id="A0A2T9X3Z6"/>
<proteinExistence type="predicted"/>
<evidence type="ECO:0000256" key="1">
    <source>
        <dbReference type="SAM" id="Phobius"/>
    </source>
</evidence>
<organism evidence="2 3">
    <name type="scientific">Acidianus hospitalis</name>
    <dbReference type="NCBI Taxonomy" id="563177"/>
    <lineage>
        <taxon>Archaea</taxon>
        <taxon>Thermoproteota</taxon>
        <taxon>Thermoprotei</taxon>
        <taxon>Sulfolobales</taxon>
        <taxon>Sulfolobaceae</taxon>
        <taxon>Acidianus</taxon>
    </lineage>
</organism>
<name>A0A2T9X3Z6_9CREN</name>
<evidence type="ECO:0000313" key="3">
    <source>
        <dbReference type="Proteomes" id="UP000245638"/>
    </source>
</evidence>
<keyword evidence="1" id="KW-1133">Transmembrane helix</keyword>
<dbReference type="Proteomes" id="UP000245638">
    <property type="component" value="Unassembled WGS sequence"/>
</dbReference>
<gene>
    <name evidence="2" type="ORF">DDW13_06100</name>
</gene>
<comment type="caution">
    <text evidence="2">The sequence shown here is derived from an EMBL/GenBank/DDBJ whole genome shotgun (WGS) entry which is preliminary data.</text>
</comment>
<feature type="transmembrane region" description="Helical" evidence="1">
    <location>
        <begin position="94"/>
        <end position="113"/>
    </location>
</feature>
<keyword evidence="1" id="KW-0812">Transmembrane</keyword>
<reference evidence="2 3" key="1">
    <citation type="journal article" date="2015" name="Appl. Environ. Microbiol.">
        <title>Nanoarchaeota, Their Sulfolobales Host, and Nanoarchaeota Virus Distribution across Yellowstone National Park Hot Springs.</title>
        <authorList>
            <person name="Munson-McGee J.H."/>
            <person name="Field E.K."/>
            <person name="Bateson M."/>
            <person name="Rooney C."/>
            <person name="Stepanauskas R."/>
            <person name="Young M.J."/>
        </authorList>
    </citation>
    <scope>NUCLEOTIDE SEQUENCE [LARGE SCALE GENOMIC DNA]</scope>
    <source>
        <strain evidence="2">SCGC AC-742_N10</strain>
    </source>
</reference>
<protein>
    <submittedName>
        <fullName evidence="2">Uncharacterized protein</fullName>
    </submittedName>
</protein>
<keyword evidence="1" id="KW-0472">Membrane</keyword>